<dbReference type="Proteomes" id="UP001186974">
    <property type="component" value="Unassembled WGS sequence"/>
</dbReference>
<keyword evidence="2" id="KW-1185">Reference proteome</keyword>
<name>A0ACC3DED1_9PEZI</name>
<dbReference type="EMBL" id="JAWDJW010005826">
    <property type="protein sequence ID" value="KAK3066486.1"/>
    <property type="molecule type" value="Genomic_DNA"/>
</dbReference>
<gene>
    <name evidence="1" type="ORF">LTS18_001689</name>
</gene>
<sequence length="269" mass="30088">MEKEVYASTYTESTTIRRVASDSTDSSNTIRGDDPLSLGVHKRPNVSSKQLKEEHPNANKKKLKKYYTRQNELIDRFLGSGDEERQQALDMIKNGPKIKIAVYGSTCVNFFLFVIQLYAAISTGSLSLFATAADAFMDLVSSTVMLITSRLASRPSVYKYPVGRTRIETMGIILFCALMTTVAIQLIVESGRALGEGARESQPLQIIPLVFVGIALFSKSCLFVYCFFLRRYPAAHVFMIDHRNDLAVNSFGLIMSIIGNRLVWYLDPI</sequence>
<evidence type="ECO:0000313" key="1">
    <source>
        <dbReference type="EMBL" id="KAK3066486.1"/>
    </source>
</evidence>
<evidence type="ECO:0000313" key="2">
    <source>
        <dbReference type="Proteomes" id="UP001186974"/>
    </source>
</evidence>
<feature type="non-terminal residue" evidence="1">
    <location>
        <position position="269"/>
    </location>
</feature>
<proteinExistence type="predicted"/>
<accession>A0ACC3DED1</accession>
<protein>
    <submittedName>
        <fullName evidence="1">Uncharacterized protein</fullName>
    </submittedName>
</protein>
<organism evidence="1 2">
    <name type="scientific">Coniosporium uncinatum</name>
    <dbReference type="NCBI Taxonomy" id="93489"/>
    <lineage>
        <taxon>Eukaryota</taxon>
        <taxon>Fungi</taxon>
        <taxon>Dikarya</taxon>
        <taxon>Ascomycota</taxon>
        <taxon>Pezizomycotina</taxon>
        <taxon>Dothideomycetes</taxon>
        <taxon>Dothideomycetes incertae sedis</taxon>
        <taxon>Coniosporium</taxon>
    </lineage>
</organism>
<reference evidence="1" key="1">
    <citation type="submission" date="2024-09" db="EMBL/GenBank/DDBJ databases">
        <title>Black Yeasts Isolated from many extreme environments.</title>
        <authorList>
            <person name="Coleine C."/>
            <person name="Stajich J.E."/>
            <person name="Selbmann L."/>
        </authorList>
    </citation>
    <scope>NUCLEOTIDE SEQUENCE</scope>
    <source>
        <strain evidence="1">CCFEE 5737</strain>
    </source>
</reference>
<comment type="caution">
    <text evidence="1">The sequence shown here is derived from an EMBL/GenBank/DDBJ whole genome shotgun (WGS) entry which is preliminary data.</text>
</comment>